<protein>
    <submittedName>
        <fullName evidence="1">META domain-containing protein</fullName>
    </submittedName>
</protein>
<evidence type="ECO:0000313" key="2">
    <source>
        <dbReference type="Proteomes" id="UP000321062"/>
    </source>
</evidence>
<dbReference type="EMBL" id="CP041690">
    <property type="protein sequence ID" value="QEE21438.1"/>
    <property type="molecule type" value="Genomic_DNA"/>
</dbReference>
<dbReference type="InterPro" id="IPR053147">
    <property type="entry name" value="Hsp_HslJ-like"/>
</dbReference>
<dbReference type="OrthoDB" id="9809132at2"/>
<dbReference type="Proteomes" id="UP000321062">
    <property type="component" value="Chromosome"/>
</dbReference>
<dbReference type="PANTHER" id="PTHR35535:SF1">
    <property type="entry name" value="HEAT SHOCK PROTEIN HSLJ"/>
    <property type="match status" value="1"/>
</dbReference>
<sequence length="139" mass="14101">MKIATISLLLPLLAGISLPALADGPANDPLTGTNWHLASLGDAPAADGVKSTMTIAEDGMVSGNGGCNGFGGTVTVTGDAVAFSQMRSTMMACEEKAMQQEHALHMALEAAKTYAIDGQTLTLRDGSGTPVATFSSAMN</sequence>
<dbReference type="RefSeq" id="WP_147656673.1">
    <property type="nucleotide sequence ID" value="NZ_BMFM01000001.1"/>
</dbReference>
<dbReference type="KEGG" id="yti:FNA67_15130"/>
<dbReference type="AlphaFoldDB" id="A0A5B9DSM0"/>
<name>A0A5B9DSM0_9HYPH</name>
<evidence type="ECO:0000313" key="1">
    <source>
        <dbReference type="EMBL" id="QEE21438.1"/>
    </source>
</evidence>
<proteinExistence type="predicted"/>
<accession>A0A5B9DSM0</accession>
<dbReference type="Pfam" id="PF03724">
    <property type="entry name" value="META"/>
    <property type="match status" value="1"/>
</dbReference>
<dbReference type="PANTHER" id="PTHR35535">
    <property type="entry name" value="HEAT SHOCK PROTEIN HSLJ"/>
    <property type="match status" value="1"/>
</dbReference>
<dbReference type="InterPro" id="IPR038670">
    <property type="entry name" value="HslJ-like_sf"/>
</dbReference>
<organism evidence="1 2">
    <name type="scientific">Paradevosia tibetensis</name>
    <dbReference type="NCBI Taxonomy" id="1447062"/>
    <lineage>
        <taxon>Bacteria</taxon>
        <taxon>Pseudomonadati</taxon>
        <taxon>Pseudomonadota</taxon>
        <taxon>Alphaproteobacteria</taxon>
        <taxon>Hyphomicrobiales</taxon>
        <taxon>Devosiaceae</taxon>
        <taxon>Paradevosia</taxon>
    </lineage>
</organism>
<dbReference type="InterPro" id="IPR005184">
    <property type="entry name" value="DUF306_Meta_HslJ"/>
</dbReference>
<dbReference type="Gene3D" id="2.40.128.270">
    <property type="match status" value="1"/>
</dbReference>
<gene>
    <name evidence="1" type="ORF">FNA67_15130</name>
</gene>
<keyword evidence="2" id="KW-1185">Reference proteome</keyword>
<reference evidence="1 2" key="1">
    <citation type="journal article" date="2015" name="Int. J. Syst. Evol. Microbiol.">
        <title>Youhaiella tibetensis gen. nov., sp. nov., isolated from subsurface sediment.</title>
        <authorList>
            <person name="Wang Y.X."/>
            <person name="Huang F.Q."/>
            <person name="Nogi Y."/>
            <person name="Pang S.J."/>
            <person name="Wang P.K."/>
            <person name="Lv J."/>
        </authorList>
    </citation>
    <scope>NUCLEOTIDE SEQUENCE [LARGE SCALE GENOMIC DNA]</scope>
    <source>
        <strain evidence="2">fig4</strain>
    </source>
</reference>